<dbReference type="GO" id="GO:1990904">
    <property type="term" value="C:ribonucleoprotein complex"/>
    <property type="evidence" value="ECO:0007669"/>
    <property type="project" value="UniProtKB-KW"/>
</dbReference>
<gene>
    <name evidence="6" type="ORF">HJG59_004029</name>
</gene>
<dbReference type="Gene3D" id="1.10.1620.10">
    <property type="entry name" value="Ribosomal protein L39e"/>
    <property type="match status" value="1"/>
</dbReference>
<dbReference type="InterPro" id="IPR056453">
    <property type="entry name" value="HTH_DNAJC9"/>
</dbReference>
<dbReference type="Pfam" id="PF23302">
    <property type="entry name" value="HTH_DNAJC9"/>
    <property type="match status" value="1"/>
</dbReference>
<feature type="coiled-coil region" evidence="4">
    <location>
        <begin position="104"/>
        <end position="131"/>
    </location>
</feature>
<dbReference type="GO" id="GO:0031072">
    <property type="term" value="F:heat shock protein binding"/>
    <property type="evidence" value="ECO:0007669"/>
    <property type="project" value="TreeGrafter"/>
</dbReference>
<dbReference type="InterPro" id="IPR000077">
    <property type="entry name" value="Ribosomal_eL39"/>
</dbReference>
<dbReference type="SUPFAM" id="SSF48662">
    <property type="entry name" value="Ribosomal protein L39e"/>
    <property type="match status" value="1"/>
</dbReference>
<organism evidence="6 7">
    <name type="scientific">Molossus molossus</name>
    <name type="common">Pallas' mastiff bat</name>
    <name type="synonym">Vespertilio molossus</name>
    <dbReference type="NCBI Taxonomy" id="27622"/>
    <lineage>
        <taxon>Eukaryota</taxon>
        <taxon>Metazoa</taxon>
        <taxon>Chordata</taxon>
        <taxon>Craniata</taxon>
        <taxon>Vertebrata</taxon>
        <taxon>Euteleostomi</taxon>
        <taxon>Mammalia</taxon>
        <taxon>Eutheria</taxon>
        <taxon>Laurasiatheria</taxon>
        <taxon>Chiroptera</taxon>
        <taxon>Yangochiroptera</taxon>
        <taxon>Molossidae</taxon>
        <taxon>Molossus</taxon>
    </lineage>
</organism>
<keyword evidence="4" id="KW-0175">Coiled coil</keyword>
<dbReference type="Proteomes" id="UP000550707">
    <property type="component" value="Unassembled WGS sequence"/>
</dbReference>
<dbReference type="FunFam" id="1.10.1620.10:FF:000001">
    <property type="entry name" value="60S ribosomal protein-like L39"/>
    <property type="match status" value="1"/>
</dbReference>
<keyword evidence="2" id="KW-0689">Ribosomal protein</keyword>
<dbReference type="InParanoid" id="A0A7J8HZE8"/>
<name>A0A7J8HZE8_MOLMO</name>
<dbReference type="PANTHER" id="PTHR44144:SF1">
    <property type="entry name" value="DNAJ HOMOLOG SUBFAMILY C MEMBER 9"/>
    <property type="match status" value="1"/>
</dbReference>
<reference evidence="6 7" key="1">
    <citation type="journal article" date="2020" name="Nature">
        <title>Six reference-quality genomes reveal evolution of bat adaptations.</title>
        <authorList>
            <person name="Jebb D."/>
            <person name="Huang Z."/>
            <person name="Pippel M."/>
            <person name="Hughes G.M."/>
            <person name="Lavrichenko K."/>
            <person name="Devanna P."/>
            <person name="Winkler S."/>
            <person name="Jermiin L.S."/>
            <person name="Skirmuntt E.C."/>
            <person name="Katzourakis A."/>
            <person name="Burkitt-Gray L."/>
            <person name="Ray D.A."/>
            <person name="Sullivan K.A.M."/>
            <person name="Roscito J.G."/>
            <person name="Kirilenko B.M."/>
            <person name="Davalos L.M."/>
            <person name="Corthals A.P."/>
            <person name="Power M.L."/>
            <person name="Jones G."/>
            <person name="Ransome R.D."/>
            <person name="Dechmann D.K.N."/>
            <person name="Locatelli A.G."/>
            <person name="Puechmaille S.J."/>
            <person name="Fedrigo O."/>
            <person name="Jarvis E.D."/>
            <person name="Hiller M."/>
            <person name="Vernes S.C."/>
            <person name="Myers E.W."/>
            <person name="Teeling E.C."/>
        </authorList>
    </citation>
    <scope>NUCLEOTIDE SEQUENCE [LARGE SCALE GENOMIC DNA]</scope>
    <source>
        <strain evidence="6">MMolMol1</strain>
        <tissue evidence="6">Muscle</tissue>
    </source>
</reference>
<dbReference type="GO" id="GO:0005634">
    <property type="term" value="C:nucleus"/>
    <property type="evidence" value="ECO:0007669"/>
    <property type="project" value="TreeGrafter"/>
</dbReference>
<dbReference type="EMBL" id="JACASF010000005">
    <property type="protein sequence ID" value="KAF6477410.1"/>
    <property type="molecule type" value="Genomic_DNA"/>
</dbReference>
<dbReference type="Pfam" id="PF00832">
    <property type="entry name" value="Ribosomal_L39"/>
    <property type="match status" value="1"/>
</dbReference>
<dbReference type="GO" id="GO:0006412">
    <property type="term" value="P:translation"/>
    <property type="evidence" value="ECO:0007669"/>
    <property type="project" value="InterPro"/>
</dbReference>
<keyword evidence="7" id="KW-1185">Reference proteome</keyword>
<evidence type="ECO:0000256" key="3">
    <source>
        <dbReference type="ARBA" id="ARBA00023274"/>
    </source>
</evidence>
<sequence>MSSHKTFRIKRFLAKKQKQNRPIPQWIWMKTEDIQAFEKTYKGSEKELADTKQAYMNFKGGMNQILECVLCVQYTEEPRIRNIIQQAIYAGAVPSYNIFVKESKQKMNARTRRAQEEAKEAELSRKELGLEEDNLKALIQSRQKDWPKEMDNFSGSDGSKILQIFQTRREKTALKKENK</sequence>
<dbReference type="GO" id="GO:0003735">
    <property type="term" value="F:structural constituent of ribosome"/>
    <property type="evidence" value="ECO:0007669"/>
    <property type="project" value="InterPro"/>
</dbReference>
<accession>A0A7J8HZE8</accession>
<evidence type="ECO:0000313" key="7">
    <source>
        <dbReference type="Proteomes" id="UP000550707"/>
    </source>
</evidence>
<dbReference type="PANTHER" id="PTHR44144">
    <property type="entry name" value="DNAJ HOMOLOG SUBFAMILY C MEMBER 9"/>
    <property type="match status" value="1"/>
</dbReference>
<evidence type="ECO:0000256" key="1">
    <source>
        <dbReference type="ARBA" id="ARBA00009339"/>
    </source>
</evidence>
<proteinExistence type="inferred from homology"/>
<evidence type="ECO:0000259" key="5">
    <source>
        <dbReference type="Pfam" id="PF23302"/>
    </source>
</evidence>
<dbReference type="GO" id="GO:0005840">
    <property type="term" value="C:ribosome"/>
    <property type="evidence" value="ECO:0007669"/>
    <property type="project" value="UniProtKB-KW"/>
</dbReference>
<dbReference type="AlphaFoldDB" id="A0A7J8HZE8"/>
<evidence type="ECO:0000313" key="6">
    <source>
        <dbReference type="EMBL" id="KAF6477410.1"/>
    </source>
</evidence>
<evidence type="ECO:0000256" key="2">
    <source>
        <dbReference type="ARBA" id="ARBA00022980"/>
    </source>
</evidence>
<evidence type="ECO:0000256" key="4">
    <source>
        <dbReference type="SAM" id="Coils"/>
    </source>
</evidence>
<dbReference type="InterPro" id="IPR052594">
    <property type="entry name" value="J_domain-containing_protein"/>
</dbReference>
<keyword evidence="3" id="KW-0687">Ribonucleoprotein</keyword>
<protein>
    <recommendedName>
        <fullName evidence="5">DNAJC9 HTH domain-containing protein</fullName>
    </recommendedName>
</protein>
<comment type="similarity">
    <text evidence="1">Belongs to the eukaryotic ribosomal protein eL39 family.</text>
</comment>
<dbReference type="InterPro" id="IPR023626">
    <property type="entry name" value="Ribosomal_eL39_dom_sf"/>
</dbReference>
<comment type="caution">
    <text evidence="6">The sequence shown here is derived from an EMBL/GenBank/DDBJ whole genome shotgun (WGS) entry which is preliminary data.</text>
</comment>
<dbReference type="GO" id="GO:0005737">
    <property type="term" value="C:cytoplasm"/>
    <property type="evidence" value="ECO:0007669"/>
    <property type="project" value="TreeGrafter"/>
</dbReference>
<feature type="domain" description="DNAJC9 HTH" evidence="5">
    <location>
        <begin position="41"/>
        <end position="108"/>
    </location>
</feature>